<reference evidence="3" key="1">
    <citation type="journal article" date="2011" name="Nat. Commun.">
        <title>Effector diversification within compartments of the Leptosphaeria maculans genome affected by Repeat-Induced Point mutations.</title>
        <authorList>
            <person name="Rouxel T."/>
            <person name="Grandaubert J."/>
            <person name="Hane J.K."/>
            <person name="Hoede C."/>
            <person name="van de Wouw A.P."/>
            <person name="Couloux A."/>
            <person name="Dominguez V."/>
            <person name="Anthouard V."/>
            <person name="Bally P."/>
            <person name="Bourras S."/>
            <person name="Cozijnsen A.J."/>
            <person name="Ciuffetti L.M."/>
            <person name="Degrave A."/>
            <person name="Dilmaghani A."/>
            <person name="Duret L."/>
            <person name="Fudal I."/>
            <person name="Goodwin S.B."/>
            <person name="Gout L."/>
            <person name="Glaser N."/>
            <person name="Linglin J."/>
            <person name="Kema G.H.J."/>
            <person name="Lapalu N."/>
            <person name="Lawrence C.B."/>
            <person name="May K."/>
            <person name="Meyer M."/>
            <person name="Ollivier B."/>
            <person name="Poulain J."/>
            <person name="Schoch C.L."/>
            <person name="Simon A."/>
            <person name="Spatafora J.W."/>
            <person name="Stachowiak A."/>
            <person name="Turgeon B.G."/>
            <person name="Tyler B.M."/>
            <person name="Vincent D."/>
            <person name="Weissenbach J."/>
            <person name="Amselem J."/>
            <person name="Quesneville H."/>
            <person name="Oliver R.P."/>
            <person name="Wincker P."/>
            <person name="Balesdent M.-H."/>
            <person name="Howlett B.J."/>
        </authorList>
    </citation>
    <scope>NUCLEOTIDE SEQUENCE [LARGE SCALE GENOMIC DNA]</scope>
    <source>
        <strain evidence="3">JN3 / isolate v23.1.3 / race Av1-4-5-6-7-8</strain>
    </source>
</reference>
<dbReference type="VEuPathDB" id="FungiDB:LEMA_uP012310.1"/>
<proteinExistence type="predicted"/>
<gene>
    <name evidence="2" type="ORF">LEMA_uP012310.1</name>
</gene>
<protein>
    <submittedName>
        <fullName evidence="2">Predicted protein</fullName>
    </submittedName>
</protein>
<dbReference type="Proteomes" id="UP000002668">
    <property type="component" value="Genome"/>
</dbReference>
<organism evidence="2 3">
    <name type="scientific">Leptosphaeria maculans (strain JN3 / isolate v23.1.3 / race Av1-4-5-6-7-8)</name>
    <name type="common">Blackleg fungus</name>
    <name type="synonym">Phoma lingam</name>
    <dbReference type="NCBI Taxonomy" id="985895"/>
    <lineage>
        <taxon>Eukaryota</taxon>
        <taxon>Fungi</taxon>
        <taxon>Dikarya</taxon>
        <taxon>Ascomycota</taxon>
        <taxon>Pezizomycotina</taxon>
        <taxon>Dothideomycetes</taxon>
        <taxon>Pleosporomycetidae</taxon>
        <taxon>Pleosporales</taxon>
        <taxon>Pleosporineae</taxon>
        <taxon>Leptosphaeriaceae</taxon>
        <taxon>Plenodomus</taxon>
        <taxon>Plenodomus lingam/Leptosphaeria maculans species complex</taxon>
    </lineage>
</organism>
<evidence type="ECO:0000313" key="2">
    <source>
        <dbReference type="EMBL" id="CBY02444.1"/>
    </source>
</evidence>
<accession>E5AD92</accession>
<dbReference type="AlphaFoldDB" id="E5AD92"/>
<dbReference type="EMBL" id="FP929139">
    <property type="protein sequence ID" value="CBY02444.1"/>
    <property type="molecule type" value="Genomic_DNA"/>
</dbReference>
<name>E5AD92_LEPMJ</name>
<feature type="region of interest" description="Disordered" evidence="1">
    <location>
        <begin position="1"/>
        <end position="31"/>
    </location>
</feature>
<sequence>MSTYHARVYTPPSPISLPSSKPPHPRRNKRFPSRAYAALRSTGQDLSCWPAETS</sequence>
<keyword evidence="3" id="KW-1185">Reference proteome</keyword>
<dbReference type="InParanoid" id="E5AD92"/>
<dbReference type="HOGENOM" id="CLU_3050789_0_0_1"/>
<evidence type="ECO:0000256" key="1">
    <source>
        <dbReference type="SAM" id="MobiDB-lite"/>
    </source>
</evidence>
<evidence type="ECO:0000313" key="3">
    <source>
        <dbReference type="Proteomes" id="UP000002668"/>
    </source>
</evidence>